<dbReference type="AlphaFoldDB" id="A0AA88HAR0"/>
<dbReference type="Proteomes" id="UP001187531">
    <property type="component" value="Unassembled WGS sequence"/>
</dbReference>
<accession>A0AA88HAR0</accession>
<evidence type="ECO:0000313" key="2">
    <source>
        <dbReference type="EMBL" id="KAK2703584.1"/>
    </source>
</evidence>
<sequence>MMQVFLSPKKSYLALQDNHDKGLQKDHYSSQPNDDNRAQFMEYRNKTNSLRRRKMKKYYATYFEENKNDPKKTWKSINEVIKGMKKKQIIAIQTNDGIAEYPVEVAELFANHFSNIGKMIQSKIPSDQSSTLEFEDNQGDRHQWAVPSPKLIFQRKKFQPHMHTGAPANSAGGASHSDG</sequence>
<dbReference type="EMBL" id="JAVRJZ010000083">
    <property type="protein sequence ID" value="KAK2703584.1"/>
    <property type="molecule type" value="Genomic_DNA"/>
</dbReference>
<name>A0AA88HAR0_ARTSF</name>
<organism evidence="2 3">
    <name type="scientific">Artemia franciscana</name>
    <name type="common">Brine shrimp</name>
    <name type="synonym">Artemia sanfranciscana</name>
    <dbReference type="NCBI Taxonomy" id="6661"/>
    <lineage>
        <taxon>Eukaryota</taxon>
        <taxon>Metazoa</taxon>
        <taxon>Ecdysozoa</taxon>
        <taxon>Arthropoda</taxon>
        <taxon>Crustacea</taxon>
        <taxon>Branchiopoda</taxon>
        <taxon>Anostraca</taxon>
        <taxon>Artemiidae</taxon>
        <taxon>Artemia</taxon>
    </lineage>
</organism>
<protein>
    <submittedName>
        <fullName evidence="2">Uncharacterized protein</fullName>
    </submittedName>
</protein>
<reference evidence="2" key="1">
    <citation type="submission" date="2023-07" db="EMBL/GenBank/DDBJ databases">
        <title>Chromosome-level genome assembly of Artemia franciscana.</title>
        <authorList>
            <person name="Jo E."/>
        </authorList>
    </citation>
    <scope>NUCLEOTIDE SEQUENCE</scope>
    <source>
        <tissue evidence="2">Whole body</tissue>
    </source>
</reference>
<evidence type="ECO:0000256" key="1">
    <source>
        <dbReference type="SAM" id="MobiDB-lite"/>
    </source>
</evidence>
<feature type="region of interest" description="Disordered" evidence="1">
    <location>
        <begin position="157"/>
        <end position="179"/>
    </location>
</feature>
<evidence type="ECO:0000313" key="3">
    <source>
        <dbReference type="Proteomes" id="UP001187531"/>
    </source>
</evidence>
<comment type="caution">
    <text evidence="2">The sequence shown here is derived from an EMBL/GenBank/DDBJ whole genome shotgun (WGS) entry which is preliminary data.</text>
</comment>
<gene>
    <name evidence="2" type="ORF">QYM36_017986</name>
</gene>
<proteinExistence type="predicted"/>
<feature type="compositionally biased region" description="Basic and acidic residues" evidence="1">
    <location>
        <begin position="17"/>
        <end position="28"/>
    </location>
</feature>
<keyword evidence="3" id="KW-1185">Reference proteome</keyword>
<feature type="region of interest" description="Disordered" evidence="1">
    <location>
        <begin position="16"/>
        <end position="35"/>
    </location>
</feature>